<keyword evidence="5" id="KW-0627">Porphyrin biosynthesis</keyword>
<comment type="similarity">
    <text evidence="6">Belongs to the precorrin methyltransferase family.</text>
</comment>
<sequence length="340" mass="34675">MNITGLQLHGQFVLVAGARWAARHVVARYVSAGALVLRVHHPHELEDHRQMLASVRLLVAVDDGAPGWEVLDGLARRESILLSREPAASRNGSITLLGGGPGSSDLLTVRGAAALANADVVFHDRLGPGEDLAAMAPGAQLVDVGKAPGNHKVPQERINLLLIAEARAGRTVVRLKGGDPFVFGRGSEERDAALAAGIPVTVVPGISSAISVPGAAGIPVTARGVSKSFTVISGHDPFTEAELVHLAGIGGTLVVLMGVATLQQNVAGLLRRGLAPDTPAAIIERGFADTQRSTRATLGTLAEAARAAGCSNPAVIVIGSVAALGVGTDDIAALLPAAAR</sequence>
<dbReference type="InterPro" id="IPR003043">
    <property type="entry name" value="Uropor_MeTrfase_CS"/>
</dbReference>
<comment type="caution">
    <text evidence="8">The sequence shown here is derived from an EMBL/GenBank/DDBJ whole genome shotgun (WGS) entry which is preliminary data.</text>
</comment>
<dbReference type="SUPFAM" id="SSF53790">
    <property type="entry name" value="Tetrapyrrole methylase"/>
    <property type="match status" value="1"/>
</dbReference>
<dbReference type="NCBIfam" id="NF004790">
    <property type="entry name" value="PRK06136.1"/>
    <property type="match status" value="1"/>
</dbReference>
<dbReference type="InterPro" id="IPR050161">
    <property type="entry name" value="Siro_Cobalamin_biosynth"/>
</dbReference>
<keyword evidence="9" id="KW-1185">Reference proteome</keyword>
<dbReference type="CDD" id="cd11642">
    <property type="entry name" value="SUMT"/>
    <property type="match status" value="1"/>
</dbReference>
<evidence type="ECO:0000256" key="4">
    <source>
        <dbReference type="ARBA" id="ARBA00022691"/>
    </source>
</evidence>
<dbReference type="InterPro" id="IPR035996">
    <property type="entry name" value="4pyrrol_Methylase_sf"/>
</dbReference>
<accession>A0ABS4WBC8</accession>
<dbReference type="EMBL" id="JAGIOE010000001">
    <property type="protein sequence ID" value="MBP2373502.1"/>
    <property type="molecule type" value="Genomic_DNA"/>
</dbReference>
<keyword evidence="2 6" id="KW-0489">Methyltransferase</keyword>
<dbReference type="PANTHER" id="PTHR45790">
    <property type="entry name" value="SIROHEME SYNTHASE-RELATED"/>
    <property type="match status" value="1"/>
</dbReference>
<keyword evidence="4" id="KW-0949">S-adenosyl-L-methionine</keyword>
<evidence type="ECO:0000256" key="5">
    <source>
        <dbReference type="ARBA" id="ARBA00023244"/>
    </source>
</evidence>
<dbReference type="Gene3D" id="3.40.1010.10">
    <property type="entry name" value="Cobalt-precorrin-4 Transmethylase, Domain 1"/>
    <property type="match status" value="1"/>
</dbReference>
<evidence type="ECO:0000256" key="6">
    <source>
        <dbReference type="RuleBase" id="RU003960"/>
    </source>
</evidence>
<evidence type="ECO:0000259" key="7">
    <source>
        <dbReference type="Pfam" id="PF00590"/>
    </source>
</evidence>
<protein>
    <recommendedName>
        <fullName evidence="1">uroporphyrinogen-III C-methyltransferase</fullName>
        <ecNumber evidence="1">2.1.1.107</ecNumber>
    </recommendedName>
</protein>
<name>A0ABS4WBC8_9MICC</name>
<dbReference type="Pfam" id="PF00590">
    <property type="entry name" value="TP_methylase"/>
    <property type="match status" value="1"/>
</dbReference>
<evidence type="ECO:0000256" key="1">
    <source>
        <dbReference type="ARBA" id="ARBA00012162"/>
    </source>
</evidence>
<dbReference type="GO" id="GO:0004851">
    <property type="term" value="F:uroporphyrin-III C-methyltransferase activity"/>
    <property type="evidence" value="ECO:0007669"/>
    <property type="project" value="UniProtKB-EC"/>
</dbReference>
<gene>
    <name evidence="8" type="ORF">JOF46_001414</name>
</gene>
<dbReference type="EC" id="2.1.1.107" evidence="1"/>
<dbReference type="Proteomes" id="UP000766570">
    <property type="component" value="Unassembled WGS sequence"/>
</dbReference>
<dbReference type="RefSeq" id="WP_209906679.1">
    <property type="nucleotide sequence ID" value="NZ_BAAAMI010000005.1"/>
</dbReference>
<dbReference type="InterPro" id="IPR006366">
    <property type="entry name" value="CobA/CysG_C"/>
</dbReference>
<dbReference type="GO" id="GO:0032259">
    <property type="term" value="P:methylation"/>
    <property type="evidence" value="ECO:0007669"/>
    <property type="project" value="UniProtKB-KW"/>
</dbReference>
<dbReference type="PROSITE" id="PS00840">
    <property type="entry name" value="SUMT_2"/>
    <property type="match status" value="1"/>
</dbReference>
<proteinExistence type="inferred from homology"/>
<keyword evidence="3 6" id="KW-0808">Transferase</keyword>
<dbReference type="InterPro" id="IPR000878">
    <property type="entry name" value="4pyrrol_Mease"/>
</dbReference>
<dbReference type="PANTHER" id="PTHR45790:SF3">
    <property type="entry name" value="S-ADENOSYL-L-METHIONINE-DEPENDENT UROPORPHYRINOGEN III METHYLTRANSFERASE, CHLOROPLASTIC"/>
    <property type="match status" value="1"/>
</dbReference>
<dbReference type="InterPro" id="IPR014776">
    <property type="entry name" value="4pyrrole_Mease_sub2"/>
</dbReference>
<evidence type="ECO:0000256" key="3">
    <source>
        <dbReference type="ARBA" id="ARBA00022679"/>
    </source>
</evidence>
<organism evidence="8 9">
    <name type="scientific">Paeniglutamicibacter psychrophenolicus</name>
    <dbReference type="NCBI Taxonomy" id="257454"/>
    <lineage>
        <taxon>Bacteria</taxon>
        <taxon>Bacillati</taxon>
        <taxon>Actinomycetota</taxon>
        <taxon>Actinomycetes</taxon>
        <taxon>Micrococcales</taxon>
        <taxon>Micrococcaceae</taxon>
        <taxon>Paeniglutamicibacter</taxon>
    </lineage>
</organism>
<evidence type="ECO:0000313" key="8">
    <source>
        <dbReference type="EMBL" id="MBP2373502.1"/>
    </source>
</evidence>
<dbReference type="NCBIfam" id="TIGR01469">
    <property type="entry name" value="cobA_cysG_Cterm"/>
    <property type="match status" value="1"/>
</dbReference>
<evidence type="ECO:0000313" key="9">
    <source>
        <dbReference type="Proteomes" id="UP000766570"/>
    </source>
</evidence>
<dbReference type="Gene3D" id="3.30.950.10">
    <property type="entry name" value="Methyltransferase, Cobalt-precorrin-4 Transmethylase, Domain 2"/>
    <property type="match status" value="1"/>
</dbReference>
<reference evidence="8 9" key="1">
    <citation type="submission" date="2021-03" db="EMBL/GenBank/DDBJ databases">
        <title>Sequencing the genomes of 1000 actinobacteria strains.</title>
        <authorList>
            <person name="Klenk H.-P."/>
        </authorList>
    </citation>
    <scope>NUCLEOTIDE SEQUENCE [LARGE SCALE GENOMIC DNA]</scope>
    <source>
        <strain evidence="8 9">DSM 15454</strain>
    </source>
</reference>
<dbReference type="InterPro" id="IPR014777">
    <property type="entry name" value="4pyrrole_Mease_sub1"/>
</dbReference>
<evidence type="ECO:0000256" key="2">
    <source>
        <dbReference type="ARBA" id="ARBA00022603"/>
    </source>
</evidence>
<feature type="domain" description="Tetrapyrrole methylase" evidence="7">
    <location>
        <begin position="94"/>
        <end position="302"/>
    </location>
</feature>